<evidence type="ECO:0000256" key="1">
    <source>
        <dbReference type="SAM" id="MobiDB-lite"/>
    </source>
</evidence>
<organism evidence="2 3">
    <name type="scientific">Saccharothrix carnea</name>
    <dbReference type="NCBI Taxonomy" id="1280637"/>
    <lineage>
        <taxon>Bacteria</taxon>
        <taxon>Bacillati</taxon>
        <taxon>Actinomycetota</taxon>
        <taxon>Actinomycetes</taxon>
        <taxon>Pseudonocardiales</taxon>
        <taxon>Pseudonocardiaceae</taxon>
        <taxon>Saccharothrix</taxon>
    </lineage>
</organism>
<reference evidence="2 3" key="1">
    <citation type="submission" date="2018-03" db="EMBL/GenBank/DDBJ databases">
        <title>Genomic Encyclopedia of Type Strains, Phase III (KMG-III): the genomes of soil and plant-associated and newly described type strains.</title>
        <authorList>
            <person name="Whitman W."/>
        </authorList>
    </citation>
    <scope>NUCLEOTIDE SEQUENCE [LARGE SCALE GENOMIC DNA]</scope>
    <source>
        <strain evidence="2 3">CGMCC 4.7097</strain>
    </source>
</reference>
<feature type="region of interest" description="Disordered" evidence="1">
    <location>
        <begin position="76"/>
        <end position="98"/>
    </location>
</feature>
<evidence type="ECO:0000313" key="2">
    <source>
        <dbReference type="EMBL" id="PSL56387.1"/>
    </source>
</evidence>
<comment type="caution">
    <text evidence="2">The sequence shown here is derived from an EMBL/GenBank/DDBJ whole genome shotgun (WGS) entry which is preliminary data.</text>
</comment>
<name>A0A2P8ID54_SACCR</name>
<dbReference type="EMBL" id="PYAX01000003">
    <property type="protein sequence ID" value="PSL56387.1"/>
    <property type="molecule type" value="Genomic_DNA"/>
</dbReference>
<dbReference type="Proteomes" id="UP000241118">
    <property type="component" value="Unassembled WGS sequence"/>
</dbReference>
<accession>A0A2P8ID54</accession>
<dbReference type="OrthoDB" id="5194954at2"/>
<dbReference type="RefSeq" id="WP_106614862.1">
    <property type="nucleotide sequence ID" value="NZ_PYAX01000003.1"/>
</dbReference>
<sequence>MTSSEIVELRRALGQLRHCVGGLRARYGDVAAVQRLANDIERLDIDATELLDLDSTPRQRQAPRVEREVVVVPDTPYDPKLWHDADDEGLGGYRSHRT</sequence>
<gene>
    <name evidence="2" type="ORF">B0I31_103136</name>
</gene>
<evidence type="ECO:0000313" key="3">
    <source>
        <dbReference type="Proteomes" id="UP000241118"/>
    </source>
</evidence>
<proteinExistence type="predicted"/>
<protein>
    <submittedName>
        <fullName evidence="2">Uncharacterized protein</fullName>
    </submittedName>
</protein>
<keyword evidence="3" id="KW-1185">Reference proteome</keyword>
<dbReference type="AlphaFoldDB" id="A0A2P8ID54"/>